<keyword evidence="3" id="KW-1185">Reference proteome</keyword>
<sequence>MKKATLALFASALLIGSAIAAQPADVMTPIRQFVDGFNSGDTHSAFAAYEDGDITIIDEFPPHRWTGPHAAHEWAADYEKHAAATGVTDGIVKYDAPTRTEIEDDLAYVIIPTLYLYKEHGKPLAEEGQATFVLHAGPAGWKIRSWTWTGVKPHPAK</sequence>
<feature type="signal peptide" evidence="1">
    <location>
        <begin position="1"/>
        <end position="20"/>
    </location>
</feature>
<dbReference type="InterPro" id="IPR032710">
    <property type="entry name" value="NTF2-like_dom_sf"/>
</dbReference>
<feature type="chain" id="PRO_5030526577" description="SnoaL-like domain-containing protein" evidence="1">
    <location>
        <begin position="21"/>
        <end position="157"/>
    </location>
</feature>
<evidence type="ECO:0000256" key="1">
    <source>
        <dbReference type="SAM" id="SignalP"/>
    </source>
</evidence>
<dbReference type="SUPFAM" id="SSF54427">
    <property type="entry name" value="NTF2-like"/>
    <property type="match status" value="1"/>
</dbReference>
<keyword evidence="1" id="KW-0732">Signal</keyword>
<accession>A0A7W8IFY6</accession>
<organism evidence="2 3">
    <name type="scientific">Tunturiibacter empetritectus</name>
    <dbReference type="NCBI Taxonomy" id="3069691"/>
    <lineage>
        <taxon>Bacteria</taxon>
        <taxon>Pseudomonadati</taxon>
        <taxon>Acidobacteriota</taxon>
        <taxon>Terriglobia</taxon>
        <taxon>Terriglobales</taxon>
        <taxon>Acidobacteriaceae</taxon>
        <taxon>Tunturiibacter</taxon>
    </lineage>
</organism>
<dbReference type="Proteomes" id="UP000568106">
    <property type="component" value="Unassembled WGS sequence"/>
</dbReference>
<comment type="caution">
    <text evidence="2">The sequence shown here is derived from an EMBL/GenBank/DDBJ whole genome shotgun (WGS) entry which is preliminary data.</text>
</comment>
<dbReference type="AlphaFoldDB" id="A0A7W8IFY6"/>
<gene>
    <name evidence="2" type="ORF">HDF09_001065</name>
</gene>
<proteinExistence type="predicted"/>
<dbReference type="Gene3D" id="3.10.450.50">
    <property type="match status" value="1"/>
</dbReference>
<evidence type="ECO:0000313" key="3">
    <source>
        <dbReference type="Proteomes" id="UP000568106"/>
    </source>
</evidence>
<name>A0A7W8IFY6_9BACT</name>
<evidence type="ECO:0000313" key="2">
    <source>
        <dbReference type="EMBL" id="MBB5316415.1"/>
    </source>
</evidence>
<evidence type="ECO:0008006" key="4">
    <source>
        <dbReference type="Google" id="ProtNLM"/>
    </source>
</evidence>
<dbReference type="EMBL" id="JACHDY010000001">
    <property type="protein sequence ID" value="MBB5316415.1"/>
    <property type="molecule type" value="Genomic_DNA"/>
</dbReference>
<protein>
    <recommendedName>
        <fullName evidence="4">SnoaL-like domain-containing protein</fullName>
    </recommendedName>
</protein>
<reference evidence="2" key="1">
    <citation type="submission" date="2020-08" db="EMBL/GenBank/DDBJ databases">
        <title>Genomic Encyclopedia of Type Strains, Phase IV (KMG-V): Genome sequencing to study the core and pangenomes of soil and plant-associated prokaryotes.</title>
        <authorList>
            <person name="Whitman W."/>
        </authorList>
    </citation>
    <scope>NUCLEOTIDE SEQUENCE [LARGE SCALE GENOMIC DNA]</scope>
    <source>
        <strain evidence="2">M8UP27</strain>
    </source>
</reference>